<dbReference type="InterPro" id="IPR004087">
    <property type="entry name" value="KH_dom"/>
</dbReference>
<dbReference type="OrthoDB" id="6777263at2759"/>
<keyword evidence="5" id="KW-1185">Reference proteome</keyword>
<reference evidence="3 5" key="1">
    <citation type="journal article" date="2012" name="Nature">
        <title>Algal genomes reveal evolutionary mosaicism and the fate of nucleomorphs.</title>
        <authorList>
            <consortium name="DOE Joint Genome Institute"/>
            <person name="Curtis B.A."/>
            <person name="Tanifuji G."/>
            <person name="Burki F."/>
            <person name="Gruber A."/>
            <person name="Irimia M."/>
            <person name="Maruyama S."/>
            <person name="Arias M.C."/>
            <person name="Ball S.G."/>
            <person name="Gile G.H."/>
            <person name="Hirakawa Y."/>
            <person name="Hopkins J.F."/>
            <person name="Kuo A."/>
            <person name="Rensing S.A."/>
            <person name="Schmutz J."/>
            <person name="Symeonidi A."/>
            <person name="Elias M."/>
            <person name="Eveleigh R.J."/>
            <person name="Herman E.K."/>
            <person name="Klute M.J."/>
            <person name="Nakayama T."/>
            <person name="Obornik M."/>
            <person name="Reyes-Prieto A."/>
            <person name="Armbrust E.V."/>
            <person name="Aves S.J."/>
            <person name="Beiko R.G."/>
            <person name="Coutinho P."/>
            <person name="Dacks J.B."/>
            <person name="Durnford D.G."/>
            <person name="Fast N.M."/>
            <person name="Green B.R."/>
            <person name="Grisdale C.J."/>
            <person name="Hempel F."/>
            <person name="Henrissat B."/>
            <person name="Hoppner M.P."/>
            <person name="Ishida K."/>
            <person name="Kim E."/>
            <person name="Koreny L."/>
            <person name="Kroth P.G."/>
            <person name="Liu Y."/>
            <person name="Malik S.B."/>
            <person name="Maier U.G."/>
            <person name="McRose D."/>
            <person name="Mock T."/>
            <person name="Neilson J.A."/>
            <person name="Onodera N.T."/>
            <person name="Poole A.M."/>
            <person name="Pritham E.J."/>
            <person name="Richards T.A."/>
            <person name="Rocap G."/>
            <person name="Roy S.W."/>
            <person name="Sarai C."/>
            <person name="Schaack S."/>
            <person name="Shirato S."/>
            <person name="Slamovits C.H."/>
            <person name="Spencer D.F."/>
            <person name="Suzuki S."/>
            <person name="Worden A.Z."/>
            <person name="Zauner S."/>
            <person name="Barry K."/>
            <person name="Bell C."/>
            <person name="Bharti A.K."/>
            <person name="Crow J.A."/>
            <person name="Grimwood J."/>
            <person name="Kramer R."/>
            <person name="Lindquist E."/>
            <person name="Lucas S."/>
            <person name="Salamov A."/>
            <person name="McFadden G.I."/>
            <person name="Lane C.E."/>
            <person name="Keeling P.J."/>
            <person name="Gray M.W."/>
            <person name="Grigoriev I.V."/>
            <person name="Archibald J.M."/>
        </authorList>
    </citation>
    <scope>NUCLEOTIDE SEQUENCE</scope>
    <source>
        <strain evidence="3 5">CCMP2712</strain>
    </source>
</reference>
<dbReference type="GO" id="GO:0005634">
    <property type="term" value="C:nucleus"/>
    <property type="evidence" value="ECO:0007669"/>
    <property type="project" value="TreeGrafter"/>
</dbReference>
<dbReference type="AlphaFoldDB" id="L1JIC4"/>
<dbReference type="RefSeq" id="XP_005835231.1">
    <property type="nucleotide sequence ID" value="XM_005835174.1"/>
</dbReference>
<protein>
    <recommendedName>
        <fullName evidence="2">K Homology domain-containing protein</fullName>
    </recommendedName>
</protein>
<dbReference type="HOGENOM" id="CLU_2032701_0_0_1"/>
<dbReference type="PANTHER" id="PTHR11208:SF42">
    <property type="entry name" value="QUAKING RELATED 54B, ISOFORM E"/>
    <property type="match status" value="1"/>
</dbReference>
<gene>
    <name evidence="3" type="ORF">GUITHDRAFT_68890</name>
</gene>
<dbReference type="InterPro" id="IPR036612">
    <property type="entry name" value="KH_dom_type_1_sf"/>
</dbReference>
<organism evidence="3">
    <name type="scientific">Guillardia theta (strain CCMP2712)</name>
    <name type="common">Cryptophyte</name>
    <dbReference type="NCBI Taxonomy" id="905079"/>
    <lineage>
        <taxon>Eukaryota</taxon>
        <taxon>Cryptophyceae</taxon>
        <taxon>Pyrenomonadales</taxon>
        <taxon>Geminigeraceae</taxon>
        <taxon>Guillardia</taxon>
    </lineage>
</organism>
<name>L1JIC4_GUITC</name>
<dbReference type="GeneID" id="17305029"/>
<dbReference type="eggNOG" id="KOG1588">
    <property type="taxonomic scope" value="Eukaryota"/>
</dbReference>
<dbReference type="EMBL" id="JH992986">
    <property type="protein sequence ID" value="EKX48251.1"/>
    <property type="molecule type" value="Genomic_DNA"/>
</dbReference>
<dbReference type="Pfam" id="PF22675">
    <property type="entry name" value="KH-I_KHDC4-BBP"/>
    <property type="match status" value="1"/>
</dbReference>
<dbReference type="OMA" id="QTWIRIR"/>
<dbReference type="Gene3D" id="3.30.1370.10">
    <property type="entry name" value="K Homology domain, type 1"/>
    <property type="match status" value="1"/>
</dbReference>
<feature type="non-terminal residue" evidence="3">
    <location>
        <position position="1"/>
    </location>
</feature>
<dbReference type="InterPro" id="IPR045071">
    <property type="entry name" value="BBP-like"/>
</dbReference>
<reference evidence="4" key="3">
    <citation type="submission" date="2016-03" db="UniProtKB">
        <authorList>
            <consortium name="EnsemblProtists"/>
        </authorList>
    </citation>
    <scope>IDENTIFICATION</scope>
</reference>
<dbReference type="GO" id="GO:0003729">
    <property type="term" value="F:mRNA binding"/>
    <property type="evidence" value="ECO:0007669"/>
    <property type="project" value="TreeGrafter"/>
</dbReference>
<dbReference type="KEGG" id="gtt:GUITHDRAFT_68890"/>
<dbReference type="InterPro" id="IPR055256">
    <property type="entry name" value="KH_1_KHDC4/BBP-like"/>
</dbReference>
<dbReference type="Proteomes" id="UP000011087">
    <property type="component" value="Unassembled WGS sequence"/>
</dbReference>
<evidence type="ECO:0000313" key="5">
    <source>
        <dbReference type="Proteomes" id="UP000011087"/>
    </source>
</evidence>
<evidence type="ECO:0000259" key="2">
    <source>
        <dbReference type="SMART" id="SM00322"/>
    </source>
</evidence>
<evidence type="ECO:0000256" key="1">
    <source>
        <dbReference type="ARBA" id="ARBA00022884"/>
    </source>
</evidence>
<dbReference type="SMART" id="SM00322">
    <property type="entry name" value="KH"/>
    <property type="match status" value="1"/>
</dbReference>
<keyword evidence="1" id="KW-0694">RNA-binding</keyword>
<dbReference type="GO" id="GO:0048024">
    <property type="term" value="P:regulation of mRNA splicing, via spliceosome"/>
    <property type="evidence" value="ECO:0007669"/>
    <property type="project" value="TreeGrafter"/>
</dbReference>
<dbReference type="EnsemblProtists" id="EKX48251">
    <property type="protein sequence ID" value="EKX48251"/>
    <property type="gene ID" value="GUITHDRAFT_68890"/>
</dbReference>
<reference evidence="5" key="2">
    <citation type="submission" date="2012-11" db="EMBL/GenBank/DDBJ databases">
        <authorList>
            <person name="Kuo A."/>
            <person name="Curtis B.A."/>
            <person name="Tanifuji G."/>
            <person name="Burki F."/>
            <person name="Gruber A."/>
            <person name="Irimia M."/>
            <person name="Maruyama S."/>
            <person name="Arias M.C."/>
            <person name="Ball S.G."/>
            <person name="Gile G.H."/>
            <person name="Hirakawa Y."/>
            <person name="Hopkins J.F."/>
            <person name="Rensing S.A."/>
            <person name="Schmutz J."/>
            <person name="Symeonidi A."/>
            <person name="Elias M."/>
            <person name="Eveleigh R.J."/>
            <person name="Herman E.K."/>
            <person name="Klute M.J."/>
            <person name="Nakayama T."/>
            <person name="Obornik M."/>
            <person name="Reyes-Prieto A."/>
            <person name="Armbrust E.V."/>
            <person name="Aves S.J."/>
            <person name="Beiko R.G."/>
            <person name="Coutinho P."/>
            <person name="Dacks J.B."/>
            <person name="Durnford D.G."/>
            <person name="Fast N.M."/>
            <person name="Green B.R."/>
            <person name="Grisdale C."/>
            <person name="Hempe F."/>
            <person name="Henrissat B."/>
            <person name="Hoppner M.P."/>
            <person name="Ishida K.-I."/>
            <person name="Kim E."/>
            <person name="Koreny L."/>
            <person name="Kroth P.G."/>
            <person name="Liu Y."/>
            <person name="Malik S.-B."/>
            <person name="Maier U.G."/>
            <person name="McRose D."/>
            <person name="Mock T."/>
            <person name="Neilson J.A."/>
            <person name="Onodera N.T."/>
            <person name="Poole A.M."/>
            <person name="Pritham E.J."/>
            <person name="Richards T.A."/>
            <person name="Rocap G."/>
            <person name="Roy S.W."/>
            <person name="Sarai C."/>
            <person name="Schaack S."/>
            <person name="Shirato S."/>
            <person name="Slamovits C.H."/>
            <person name="Spencer D.F."/>
            <person name="Suzuki S."/>
            <person name="Worden A.Z."/>
            <person name="Zauner S."/>
            <person name="Barry K."/>
            <person name="Bell C."/>
            <person name="Bharti A.K."/>
            <person name="Crow J.A."/>
            <person name="Grimwood J."/>
            <person name="Kramer R."/>
            <person name="Lindquist E."/>
            <person name="Lucas S."/>
            <person name="Salamov A."/>
            <person name="McFadden G.I."/>
            <person name="Lane C.E."/>
            <person name="Keeling P.J."/>
            <person name="Gray M.W."/>
            <person name="Grigoriev I.V."/>
            <person name="Archibald J.M."/>
        </authorList>
    </citation>
    <scope>NUCLEOTIDE SEQUENCE</scope>
    <source>
        <strain evidence="5">CCMP2712</strain>
    </source>
</reference>
<evidence type="ECO:0000313" key="4">
    <source>
        <dbReference type="EnsemblProtists" id="EKX48251"/>
    </source>
</evidence>
<feature type="domain" description="K Homology" evidence="2">
    <location>
        <begin position="2"/>
        <end position="68"/>
    </location>
</feature>
<proteinExistence type="predicted"/>
<dbReference type="PaxDb" id="55529-EKX48251"/>
<evidence type="ECO:0000313" key="3">
    <source>
        <dbReference type="EMBL" id="EKX48251.1"/>
    </source>
</evidence>
<accession>L1JIC4</accession>
<sequence>KSILKVVVPVEKFPGYNFVGRLLGPRGNTLKELQKESGCKLLIRGKGSVKFRDGESEHQMQEIHPHLREPLHVLIDYEGYAVKRDPTFYRVLELLSPLLTPPRSDADDLVRIALCLTSLPFP</sequence>
<dbReference type="STRING" id="905079.L1JIC4"/>
<dbReference type="PANTHER" id="PTHR11208">
    <property type="entry name" value="RNA-BINDING PROTEIN RELATED"/>
    <property type="match status" value="1"/>
</dbReference>
<dbReference type="SUPFAM" id="SSF54791">
    <property type="entry name" value="Eukaryotic type KH-domain (KH-domain type I)"/>
    <property type="match status" value="1"/>
</dbReference>